<feature type="transmembrane region" description="Helical" evidence="6">
    <location>
        <begin position="247"/>
        <end position="265"/>
    </location>
</feature>
<feature type="region of interest" description="Disordered" evidence="5">
    <location>
        <begin position="161"/>
        <end position="189"/>
    </location>
</feature>
<feature type="transmembrane region" description="Helical" evidence="6">
    <location>
        <begin position="295"/>
        <end position="315"/>
    </location>
</feature>
<feature type="transmembrane region" description="Helical" evidence="6">
    <location>
        <begin position="76"/>
        <end position="98"/>
    </location>
</feature>
<gene>
    <name evidence="7" type="ORF">BQ4739_LOCUS6961</name>
</gene>
<feature type="transmembrane region" description="Helical" evidence="6">
    <location>
        <begin position="136"/>
        <end position="155"/>
    </location>
</feature>
<dbReference type="Proteomes" id="UP000256970">
    <property type="component" value="Unassembled WGS sequence"/>
</dbReference>
<evidence type="ECO:0008006" key="9">
    <source>
        <dbReference type="Google" id="ProtNLM"/>
    </source>
</evidence>
<comment type="subcellular location">
    <subcellularLocation>
        <location evidence="1">Membrane</location>
        <topology evidence="1">Multi-pass membrane protein</topology>
    </subcellularLocation>
</comment>
<organism evidence="7 8">
    <name type="scientific">Tetradesmus obliquus</name>
    <name type="common">Green alga</name>
    <name type="synonym">Acutodesmus obliquus</name>
    <dbReference type="NCBI Taxonomy" id="3088"/>
    <lineage>
        <taxon>Eukaryota</taxon>
        <taxon>Viridiplantae</taxon>
        <taxon>Chlorophyta</taxon>
        <taxon>core chlorophytes</taxon>
        <taxon>Chlorophyceae</taxon>
        <taxon>CS clade</taxon>
        <taxon>Sphaeropleales</taxon>
        <taxon>Scenedesmaceae</taxon>
        <taxon>Tetradesmus</taxon>
    </lineage>
</organism>
<reference evidence="7 8" key="1">
    <citation type="submission" date="2016-10" db="EMBL/GenBank/DDBJ databases">
        <authorList>
            <person name="Cai Z."/>
        </authorList>
    </citation>
    <scope>NUCLEOTIDE SEQUENCE [LARGE SCALE GENOMIC DNA]</scope>
</reference>
<dbReference type="PANTHER" id="PTHR43701">
    <property type="entry name" value="MEMBRANE TRANSPORTER PROTEIN MJ0441-RELATED"/>
    <property type="match status" value="1"/>
</dbReference>
<dbReference type="InterPro" id="IPR051598">
    <property type="entry name" value="TSUP/Inactive_protease-like"/>
</dbReference>
<sequence length="332" mass="33366">MFPRALVGLMRSAVQGGKTKLKSVSELDPSLLAKARQLALGVGTAAGAFGSLVGVGGGVLIGPVILNACPAVPQRIISGTSLAAVATTGATAGAVFWSSDCVDARSAAVLAATAVLTAPFGAKMTHRVDCQRLRTLLGYWLYFVAPLVPLKAFLFSNQQEQQQEPAKQAQQQQQPAQGLAAAGPSSTSSSSWRAHILQELQQPPSAKDAALAATGSLAGFASGMLGIGGGTVVTPLLALATGAPQQVVLGTSLVAMVLPSVVGLVQHQRLGNVDWRMAAALAVGTSVGSFAGSNFAVGAPAGVLEALFAAGMLLLGRRTLAAAGKGVPKAAQ</sequence>
<evidence type="ECO:0000256" key="4">
    <source>
        <dbReference type="ARBA" id="ARBA00023136"/>
    </source>
</evidence>
<evidence type="ECO:0000256" key="1">
    <source>
        <dbReference type="ARBA" id="ARBA00004141"/>
    </source>
</evidence>
<evidence type="ECO:0000256" key="2">
    <source>
        <dbReference type="ARBA" id="ARBA00022692"/>
    </source>
</evidence>
<dbReference type="AlphaFoldDB" id="A0A383VLY7"/>
<accession>A0A383VLY7</accession>
<feature type="transmembrane region" description="Helical" evidence="6">
    <location>
        <begin position="217"/>
        <end position="240"/>
    </location>
</feature>
<name>A0A383VLY7_TETOB</name>
<dbReference type="GO" id="GO:0016020">
    <property type="term" value="C:membrane"/>
    <property type="evidence" value="ECO:0007669"/>
    <property type="project" value="UniProtKB-SubCell"/>
</dbReference>
<keyword evidence="2 6" id="KW-0812">Transmembrane</keyword>
<keyword evidence="8" id="KW-1185">Reference proteome</keyword>
<dbReference type="Pfam" id="PF01925">
    <property type="entry name" value="TauE"/>
    <property type="match status" value="2"/>
</dbReference>
<evidence type="ECO:0000256" key="5">
    <source>
        <dbReference type="SAM" id="MobiDB-lite"/>
    </source>
</evidence>
<dbReference type="PANTHER" id="PTHR43701:SF2">
    <property type="entry name" value="MEMBRANE TRANSPORTER PROTEIN YJNA-RELATED"/>
    <property type="match status" value="1"/>
</dbReference>
<evidence type="ECO:0000256" key="6">
    <source>
        <dbReference type="SAM" id="Phobius"/>
    </source>
</evidence>
<feature type="transmembrane region" description="Helical" evidence="6">
    <location>
        <begin position="40"/>
        <end position="64"/>
    </location>
</feature>
<evidence type="ECO:0000256" key="3">
    <source>
        <dbReference type="ARBA" id="ARBA00022989"/>
    </source>
</evidence>
<evidence type="ECO:0000313" key="7">
    <source>
        <dbReference type="EMBL" id="SZX66558.1"/>
    </source>
</evidence>
<keyword evidence="3 6" id="KW-1133">Transmembrane helix</keyword>
<protein>
    <recommendedName>
        <fullName evidence="9">Membrane transporter protein</fullName>
    </recommendedName>
</protein>
<keyword evidence="4 6" id="KW-0472">Membrane</keyword>
<evidence type="ECO:0000313" key="8">
    <source>
        <dbReference type="Proteomes" id="UP000256970"/>
    </source>
</evidence>
<dbReference type="EMBL" id="FNXT01000712">
    <property type="protein sequence ID" value="SZX66558.1"/>
    <property type="molecule type" value="Genomic_DNA"/>
</dbReference>
<dbReference type="InterPro" id="IPR002781">
    <property type="entry name" value="TM_pro_TauE-like"/>
</dbReference>
<proteinExistence type="predicted"/>